<dbReference type="GO" id="GO:0052689">
    <property type="term" value="F:carboxylic ester hydrolase activity"/>
    <property type="evidence" value="ECO:0007669"/>
    <property type="project" value="TreeGrafter"/>
</dbReference>
<dbReference type="OrthoDB" id="8119704at2759"/>
<evidence type="ECO:0000313" key="14">
    <source>
        <dbReference type="EMBL" id="ROT64869.1"/>
    </source>
</evidence>
<keyword evidence="2" id="KW-0378">Hydrolase</keyword>
<accession>A0A423SL38</accession>
<comment type="catalytic activity">
    <reaction evidence="9">
        <text>1,2-didecanoylglycerol + H2O = decanoylglycerol + decanoate + H(+)</text>
        <dbReference type="Rhea" id="RHEA:48596"/>
        <dbReference type="ChEBI" id="CHEBI:11152"/>
        <dbReference type="ChEBI" id="CHEBI:15377"/>
        <dbReference type="ChEBI" id="CHEBI:15378"/>
        <dbReference type="ChEBI" id="CHEBI:27689"/>
        <dbReference type="ChEBI" id="CHEBI:90605"/>
    </reaction>
</comment>
<evidence type="ECO:0000256" key="7">
    <source>
        <dbReference type="ARBA" id="ARBA00044064"/>
    </source>
</evidence>
<evidence type="ECO:0000256" key="2">
    <source>
        <dbReference type="ARBA" id="ARBA00022801"/>
    </source>
</evidence>
<evidence type="ECO:0000313" key="15">
    <source>
        <dbReference type="Proteomes" id="UP000283509"/>
    </source>
</evidence>
<feature type="compositionally biased region" description="Polar residues" evidence="12">
    <location>
        <begin position="1"/>
        <end position="11"/>
    </location>
</feature>
<evidence type="ECO:0000256" key="12">
    <source>
        <dbReference type="SAM" id="MobiDB-lite"/>
    </source>
</evidence>
<evidence type="ECO:0000256" key="4">
    <source>
        <dbReference type="ARBA" id="ARBA00042703"/>
    </source>
</evidence>
<comment type="catalytic activity">
    <reaction evidence="8">
        <text>1-octadecanoyl-2-(4Z,7Z,10Z,13Z,16Z,19Z-docosahexaenoyl)-sn-glycerol + H2O = 2-(4Z,7Z,10Z,13Z,16Z,19Z-docosahexaenoyl)-glycerol + octadecanoate + H(+)</text>
        <dbReference type="Rhea" id="RHEA:77107"/>
        <dbReference type="ChEBI" id="CHEBI:15377"/>
        <dbReference type="ChEBI" id="CHEBI:15378"/>
        <dbReference type="ChEBI" id="CHEBI:25629"/>
        <dbReference type="ChEBI" id="CHEBI:77129"/>
        <dbReference type="ChEBI" id="CHEBI:186738"/>
    </reaction>
</comment>
<dbReference type="PANTHER" id="PTHR46118">
    <property type="entry name" value="PROTEIN ABHD11"/>
    <property type="match status" value="1"/>
</dbReference>
<dbReference type="PANTHER" id="PTHR46118:SF4">
    <property type="entry name" value="PROTEIN ABHD11"/>
    <property type="match status" value="1"/>
</dbReference>
<comment type="catalytic activity">
    <reaction evidence="5">
        <text>a 1,2-diacyl-sn-glycerol + H2O = a 2-acylglycerol + a fatty acid + H(+)</text>
        <dbReference type="Rhea" id="RHEA:33275"/>
        <dbReference type="ChEBI" id="CHEBI:15377"/>
        <dbReference type="ChEBI" id="CHEBI:15378"/>
        <dbReference type="ChEBI" id="CHEBI:17389"/>
        <dbReference type="ChEBI" id="CHEBI:17815"/>
        <dbReference type="ChEBI" id="CHEBI:28868"/>
        <dbReference type="EC" id="3.1.1.116"/>
    </reaction>
</comment>
<dbReference type="Pfam" id="PF00561">
    <property type="entry name" value="Abhydrolase_1"/>
    <property type="match status" value="1"/>
</dbReference>
<dbReference type="GO" id="GO:0005739">
    <property type="term" value="C:mitochondrion"/>
    <property type="evidence" value="ECO:0007669"/>
    <property type="project" value="TreeGrafter"/>
</dbReference>
<reference evidence="14 15" key="2">
    <citation type="submission" date="2019-01" db="EMBL/GenBank/DDBJ databases">
        <title>The decoding of complex shrimp genome reveals the adaptation for benthos swimmer, frequently molting mechanism and breeding impact on genome.</title>
        <authorList>
            <person name="Sun Y."/>
            <person name="Gao Y."/>
            <person name="Yu Y."/>
        </authorList>
    </citation>
    <scope>NUCLEOTIDE SEQUENCE [LARGE SCALE GENOMIC DNA]</scope>
    <source>
        <tissue evidence="14">Muscle</tissue>
    </source>
</reference>
<evidence type="ECO:0000256" key="9">
    <source>
        <dbReference type="ARBA" id="ARBA00048504"/>
    </source>
</evidence>
<feature type="region of interest" description="Disordered" evidence="12">
    <location>
        <begin position="1"/>
        <end position="25"/>
    </location>
</feature>
<name>A0A423SL38_PENVA</name>
<sequence>MDCSVQKQTGKGSEKLSVPKQGGNPHTPDISYPLLAEDLIYFLEKHNIPKAVLMGHSMGGRAVMATALMEPSVVEKLLVLDISPYGVSNSISSLPIFVEIMRKVQVPSHLNIVEARTYVDNLLLPAVPERGIRQFLLTNLIRDEEGYKWRVNINAIAENFNPHISTFPVIKRDSYFEGETAFVAGALSDYVRPEEEEIIQDVFPLATFHYIEGAGHWLHADKPAEFLDVIIPMIQE</sequence>
<protein>
    <recommendedName>
        <fullName evidence="7">sn-1-specific diacylglycerol lipase ABHD11</fullName>
        <ecNumber evidence="3">3.1.1.116</ecNumber>
    </recommendedName>
    <alternativeName>
        <fullName evidence="4">Alpha/beta hydrolase domain-containing protein 11</fullName>
    </alternativeName>
</protein>
<dbReference type="Gene3D" id="3.40.50.1820">
    <property type="entry name" value="alpha/beta hydrolase"/>
    <property type="match status" value="1"/>
</dbReference>
<proteinExistence type="inferred from homology"/>
<evidence type="ECO:0000256" key="11">
    <source>
        <dbReference type="ARBA" id="ARBA00048919"/>
    </source>
</evidence>
<reference evidence="14 15" key="1">
    <citation type="submission" date="2018-04" db="EMBL/GenBank/DDBJ databases">
        <authorList>
            <person name="Zhang X."/>
            <person name="Yuan J."/>
            <person name="Li F."/>
            <person name="Xiang J."/>
        </authorList>
    </citation>
    <scope>NUCLEOTIDE SEQUENCE [LARGE SCALE GENOMIC DNA]</scope>
    <source>
        <tissue evidence="14">Muscle</tissue>
    </source>
</reference>
<dbReference type="AlphaFoldDB" id="A0A423SL38"/>
<organism evidence="14 15">
    <name type="scientific">Penaeus vannamei</name>
    <name type="common">Whiteleg shrimp</name>
    <name type="synonym">Litopenaeus vannamei</name>
    <dbReference type="NCBI Taxonomy" id="6689"/>
    <lineage>
        <taxon>Eukaryota</taxon>
        <taxon>Metazoa</taxon>
        <taxon>Ecdysozoa</taxon>
        <taxon>Arthropoda</taxon>
        <taxon>Crustacea</taxon>
        <taxon>Multicrustacea</taxon>
        <taxon>Malacostraca</taxon>
        <taxon>Eumalacostraca</taxon>
        <taxon>Eucarida</taxon>
        <taxon>Decapoda</taxon>
        <taxon>Dendrobranchiata</taxon>
        <taxon>Penaeoidea</taxon>
        <taxon>Penaeidae</taxon>
        <taxon>Penaeus</taxon>
    </lineage>
</organism>
<keyword evidence="15" id="KW-1185">Reference proteome</keyword>
<evidence type="ECO:0000256" key="8">
    <source>
        <dbReference type="ARBA" id="ARBA00048283"/>
    </source>
</evidence>
<evidence type="ECO:0000256" key="10">
    <source>
        <dbReference type="ARBA" id="ARBA00048513"/>
    </source>
</evidence>
<dbReference type="EMBL" id="QCYY01003175">
    <property type="protein sequence ID" value="ROT64869.1"/>
    <property type="molecule type" value="Genomic_DNA"/>
</dbReference>
<dbReference type="SUPFAM" id="SSF53474">
    <property type="entry name" value="alpha/beta-Hydrolases"/>
    <property type="match status" value="1"/>
</dbReference>
<evidence type="ECO:0000256" key="5">
    <source>
        <dbReference type="ARBA" id="ARBA00043667"/>
    </source>
</evidence>
<comment type="catalytic activity">
    <reaction evidence="10">
        <text>1-octadecanoyl-2-(9Z-octadecenoyl)-sn-glycerol + H2O = 2-(9Z-octadecenoyl)-glycerol + octadecanoate + H(+)</text>
        <dbReference type="Rhea" id="RHEA:77103"/>
        <dbReference type="ChEBI" id="CHEBI:15377"/>
        <dbReference type="ChEBI" id="CHEBI:15378"/>
        <dbReference type="ChEBI" id="CHEBI:25629"/>
        <dbReference type="ChEBI" id="CHEBI:73990"/>
        <dbReference type="ChEBI" id="CHEBI:75468"/>
    </reaction>
</comment>
<evidence type="ECO:0000259" key="13">
    <source>
        <dbReference type="Pfam" id="PF00561"/>
    </source>
</evidence>
<comment type="catalytic activity">
    <reaction evidence="6">
        <text>a 1,3-diacyl-sn-glycerol + H2O = a 1-acyl-sn-glycerol + a fatty acid + H(+)</text>
        <dbReference type="Rhea" id="RHEA:38503"/>
        <dbReference type="ChEBI" id="CHEBI:15377"/>
        <dbReference type="ChEBI" id="CHEBI:15378"/>
        <dbReference type="ChEBI" id="CHEBI:28868"/>
        <dbReference type="ChEBI" id="CHEBI:64683"/>
        <dbReference type="ChEBI" id="CHEBI:77272"/>
    </reaction>
</comment>
<comment type="caution">
    <text evidence="14">The sequence shown here is derived from an EMBL/GenBank/DDBJ whole genome shotgun (WGS) entry which is preliminary data.</text>
</comment>
<dbReference type="EC" id="3.1.1.116" evidence="3"/>
<evidence type="ECO:0000256" key="1">
    <source>
        <dbReference type="ARBA" id="ARBA00008645"/>
    </source>
</evidence>
<dbReference type="InterPro" id="IPR000073">
    <property type="entry name" value="AB_hydrolase_1"/>
</dbReference>
<dbReference type="Proteomes" id="UP000283509">
    <property type="component" value="Unassembled WGS sequence"/>
</dbReference>
<evidence type="ECO:0000256" key="3">
    <source>
        <dbReference type="ARBA" id="ARBA00026104"/>
    </source>
</evidence>
<comment type="catalytic activity">
    <reaction evidence="11">
        <text>1-octadecanoyl-2-(5Z,8Z,11Z,14Z-eicosatetraenoyl)-sn-glycerol + H2O = 2-(5Z,8Z,11Z,14Z-eicosatetraenoyl)-glycerol + octadecanoate + H(+)</text>
        <dbReference type="Rhea" id="RHEA:38507"/>
        <dbReference type="ChEBI" id="CHEBI:15377"/>
        <dbReference type="ChEBI" id="CHEBI:15378"/>
        <dbReference type="ChEBI" id="CHEBI:25629"/>
        <dbReference type="ChEBI" id="CHEBI:52392"/>
        <dbReference type="ChEBI" id="CHEBI:75728"/>
    </reaction>
</comment>
<dbReference type="InterPro" id="IPR029058">
    <property type="entry name" value="AB_hydrolase_fold"/>
</dbReference>
<evidence type="ECO:0000256" key="6">
    <source>
        <dbReference type="ARBA" id="ARBA00043742"/>
    </source>
</evidence>
<comment type="similarity">
    <text evidence="1">Belongs to the AB hydrolase superfamily.</text>
</comment>
<gene>
    <name evidence="14" type="ORF">C7M84_017186</name>
</gene>
<dbReference type="STRING" id="6689.A0A423SL38"/>
<feature type="domain" description="AB hydrolase-1" evidence="13">
    <location>
        <begin position="21"/>
        <end position="223"/>
    </location>
</feature>